<dbReference type="OrthoDB" id="9789133at2"/>
<gene>
    <name evidence="4" type="ORF">EZE20_10435</name>
</gene>
<dbReference type="InterPro" id="IPR001279">
    <property type="entry name" value="Metallo-B-lactamas"/>
</dbReference>
<evidence type="ECO:0000256" key="1">
    <source>
        <dbReference type="ARBA" id="ARBA00022801"/>
    </source>
</evidence>
<comment type="caution">
    <text evidence="4">The sequence shown here is derived from an EMBL/GenBank/DDBJ whole genome shotgun (WGS) entry which is preliminary data.</text>
</comment>
<dbReference type="SMART" id="SM00849">
    <property type="entry name" value="Lactamase_B"/>
    <property type="match status" value="1"/>
</dbReference>
<organism evidence="4 5">
    <name type="scientific">Arundinibacter roseus</name>
    <dbReference type="NCBI Taxonomy" id="2070510"/>
    <lineage>
        <taxon>Bacteria</taxon>
        <taxon>Pseudomonadati</taxon>
        <taxon>Bacteroidota</taxon>
        <taxon>Cytophagia</taxon>
        <taxon>Cytophagales</taxon>
        <taxon>Spirosomataceae</taxon>
        <taxon>Arundinibacter</taxon>
    </lineage>
</organism>
<dbReference type="RefSeq" id="WP_132117281.1">
    <property type="nucleotide sequence ID" value="NZ_SMJU01000006.1"/>
</dbReference>
<dbReference type="PANTHER" id="PTHR43546">
    <property type="entry name" value="UPF0173 METAL-DEPENDENT HYDROLASE MJ1163-RELATED"/>
    <property type="match status" value="1"/>
</dbReference>
<dbReference type="Gene3D" id="3.60.15.10">
    <property type="entry name" value="Ribonuclease Z/Hydroxyacylglutathione hydrolase-like"/>
    <property type="match status" value="1"/>
</dbReference>
<protein>
    <recommendedName>
        <fullName evidence="2">UPF0173 metal-dependent hydrolase EZE20_10435</fullName>
    </recommendedName>
</protein>
<dbReference type="EMBL" id="SMJU01000006">
    <property type="protein sequence ID" value="TDB65121.1"/>
    <property type="molecule type" value="Genomic_DNA"/>
</dbReference>
<name>A0A4R4KEY9_9BACT</name>
<evidence type="ECO:0000313" key="5">
    <source>
        <dbReference type="Proteomes" id="UP000295706"/>
    </source>
</evidence>
<dbReference type="Pfam" id="PF12706">
    <property type="entry name" value="Lactamase_B_2"/>
    <property type="match status" value="1"/>
</dbReference>
<dbReference type="HAMAP" id="MF_00457">
    <property type="entry name" value="UPF0173"/>
    <property type="match status" value="1"/>
</dbReference>
<dbReference type="NCBIfam" id="NF001911">
    <property type="entry name" value="PRK00685.1"/>
    <property type="match status" value="1"/>
</dbReference>
<evidence type="ECO:0000313" key="4">
    <source>
        <dbReference type="EMBL" id="TDB65121.1"/>
    </source>
</evidence>
<dbReference type="InterPro" id="IPR050114">
    <property type="entry name" value="UPF0173_UPF0282_UlaG_hydrolase"/>
</dbReference>
<sequence>MKITYFGHSCFGIETAHHRLLFDPFISPNILANAIDKDLIEADYIFISHGHEDHVADAEYLAKRTGATVVANYEIYSWLQGKGVEKGHPMNTGGKWTFEFGQVQMVAAMHSSSLPDGSYGGSANGFVIQLGGKTFYFAGDTALFSDMKFIGEEYDIDFAFLPIGSNFTMDIYDACRAAHFVNTKQVIGMHYDTFPYIVIDKEAVQRTAETSNIELHLLPIGGSLSL</sequence>
<dbReference type="SUPFAM" id="SSF56281">
    <property type="entry name" value="Metallo-hydrolase/oxidoreductase"/>
    <property type="match status" value="1"/>
</dbReference>
<comment type="similarity">
    <text evidence="2">Belongs to the UPF0173 family.</text>
</comment>
<accession>A0A4R4KEY9</accession>
<keyword evidence="5" id="KW-1185">Reference proteome</keyword>
<evidence type="ECO:0000259" key="3">
    <source>
        <dbReference type="SMART" id="SM00849"/>
    </source>
</evidence>
<dbReference type="AlphaFoldDB" id="A0A4R4KEY9"/>
<dbReference type="Proteomes" id="UP000295706">
    <property type="component" value="Unassembled WGS sequence"/>
</dbReference>
<reference evidence="4 5" key="1">
    <citation type="submission" date="2019-02" db="EMBL/GenBank/DDBJ databases">
        <title>Arundinibacter roseus gen. nov., sp. nov., a new member of the family Cytophagaceae.</title>
        <authorList>
            <person name="Szuroczki S."/>
            <person name="Khayer B."/>
            <person name="Sproer C."/>
            <person name="Toumi M."/>
            <person name="Szabo A."/>
            <person name="Felfoldi T."/>
            <person name="Schumann P."/>
            <person name="Toth E."/>
        </authorList>
    </citation>
    <scope>NUCLEOTIDE SEQUENCE [LARGE SCALE GENOMIC DNA]</scope>
    <source>
        <strain evidence="4 5">DMA-k-7a</strain>
    </source>
</reference>
<keyword evidence="1 2" id="KW-0378">Hydrolase</keyword>
<feature type="domain" description="Metallo-beta-lactamase" evidence="3">
    <location>
        <begin position="7"/>
        <end position="190"/>
    </location>
</feature>
<proteinExistence type="inferred from homology"/>
<dbReference type="GO" id="GO:0016787">
    <property type="term" value="F:hydrolase activity"/>
    <property type="evidence" value="ECO:0007669"/>
    <property type="project" value="UniProtKB-UniRule"/>
</dbReference>
<dbReference type="InterPro" id="IPR022877">
    <property type="entry name" value="UPF0173"/>
</dbReference>
<evidence type="ECO:0000256" key="2">
    <source>
        <dbReference type="HAMAP-Rule" id="MF_00457"/>
    </source>
</evidence>
<dbReference type="PANTHER" id="PTHR43546:SF3">
    <property type="entry name" value="UPF0173 METAL-DEPENDENT HYDROLASE MJ1163"/>
    <property type="match status" value="1"/>
</dbReference>
<dbReference type="InterPro" id="IPR036866">
    <property type="entry name" value="RibonucZ/Hydroxyglut_hydro"/>
</dbReference>